<dbReference type="Pfam" id="PF08279">
    <property type="entry name" value="HTH_11"/>
    <property type="match status" value="1"/>
</dbReference>
<dbReference type="EMBL" id="BAAANJ010000028">
    <property type="protein sequence ID" value="GAA1821406.1"/>
    <property type="molecule type" value="Genomic_DNA"/>
</dbReference>
<dbReference type="Gene3D" id="1.10.10.10">
    <property type="entry name" value="Winged helix-like DNA-binding domain superfamily/Winged helix DNA-binding domain"/>
    <property type="match status" value="1"/>
</dbReference>
<evidence type="ECO:0000259" key="1">
    <source>
        <dbReference type="Pfam" id="PF08279"/>
    </source>
</evidence>
<comment type="caution">
    <text evidence="2">The sequence shown here is derived from an EMBL/GenBank/DDBJ whole genome shotgun (WGS) entry which is preliminary data.</text>
</comment>
<dbReference type="InterPro" id="IPR013196">
    <property type="entry name" value="HTH_11"/>
</dbReference>
<dbReference type="InterPro" id="IPR036388">
    <property type="entry name" value="WH-like_DNA-bd_sf"/>
</dbReference>
<name>A0ABN2ME52_9MICO</name>
<sequence>MSLLGIHPMRAAILRYLAQHPEGATSGDIGRDLGVHYRTIWSYLGKLETEGGVTSEPASEGRSSHWRVYKLNREGRDEAIRRFLDYLEGKDTSE</sequence>
<accession>A0ABN2ME52</accession>
<dbReference type="Proteomes" id="UP001500002">
    <property type="component" value="Unassembled WGS sequence"/>
</dbReference>
<dbReference type="SUPFAM" id="SSF46785">
    <property type="entry name" value="Winged helix' DNA-binding domain"/>
    <property type="match status" value="1"/>
</dbReference>
<evidence type="ECO:0000313" key="3">
    <source>
        <dbReference type="Proteomes" id="UP001500002"/>
    </source>
</evidence>
<gene>
    <name evidence="2" type="ORF">GCM10009749_35150</name>
</gene>
<dbReference type="InterPro" id="IPR036390">
    <property type="entry name" value="WH_DNA-bd_sf"/>
</dbReference>
<reference evidence="2 3" key="1">
    <citation type="journal article" date="2019" name="Int. J. Syst. Evol. Microbiol.">
        <title>The Global Catalogue of Microorganisms (GCM) 10K type strain sequencing project: providing services to taxonomists for standard genome sequencing and annotation.</title>
        <authorList>
            <consortium name="The Broad Institute Genomics Platform"/>
            <consortium name="The Broad Institute Genome Sequencing Center for Infectious Disease"/>
            <person name="Wu L."/>
            <person name="Ma J."/>
        </authorList>
    </citation>
    <scope>NUCLEOTIDE SEQUENCE [LARGE SCALE GENOMIC DNA]</scope>
    <source>
        <strain evidence="2 3">JCM 14322</strain>
    </source>
</reference>
<keyword evidence="3" id="KW-1185">Reference proteome</keyword>
<evidence type="ECO:0000313" key="2">
    <source>
        <dbReference type="EMBL" id="GAA1821406.1"/>
    </source>
</evidence>
<protein>
    <recommendedName>
        <fullName evidence="1">Helix-turn-helix type 11 domain-containing protein</fullName>
    </recommendedName>
</protein>
<organism evidence="2 3">
    <name type="scientific">Agromyces neolithicus</name>
    <dbReference type="NCBI Taxonomy" id="269420"/>
    <lineage>
        <taxon>Bacteria</taxon>
        <taxon>Bacillati</taxon>
        <taxon>Actinomycetota</taxon>
        <taxon>Actinomycetes</taxon>
        <taxon>Micrococcales</taxon>
        <taxon>Microbacteriaceae</taxon>
        <taxon>Agromyces</taxon>
    </lineage>
</organism>
<dbReference type="RefSeq" id="WP_344298015.1">
    <property type="nucleotide sequence ID" value="NZ_BAAANJ010000028.1"/>
</dbReference>
<proteinExistence type="predicted"/>
<feature type="domain" description="Helix-turn-helix type 11" evidence="1">
    <location>
        <begin position="11"/>
        <end position="57"/>
    </location>
</feature>